<dbReference type="AlphaFoldDB" id="W7XA09"/>
<keyword evidence="3" id="KW-1185">Reference proteome</keyword>
<accession>W7XA09</accession>
<dbReference type="RefSeq" id="XP_012651287.1">
    <property type="nucleotide sequence ID" value="XM_012795833.1"/>
</dbReference>
<gene>
    <name evidence="2" type="ORF">TTHERM_000187168</name>
</gene>
<dbReference type="OrthoDB" id="10452210at2759"/>
<dbReference type="KEGG" id="tet:TTHERM_000187168"/>
<evidence type="ECO:0000313" key="2">
    <source>
        <dbReference type="EMBL" id="EWS76240.1"/>
    </source>
</evidence>
<dbReference type="EMBL" id="GG662840">
    <property type="protein sequence ID" value="EWS76240.1"/>
    <property type="molecule type" value="Genomic_DNA"/>
</dbReference>
<dbReference type="InParanoid" id="W7XA09"/>
<dbReference type="Proteomes" id="UP000009168">
    <property type="component" value="Unassembled WGS sequence"/>
</dbReference>
<reference evidence="3" key="1">
    <citation type="journal article" date="2006" name="PLoS Biol.">
        <title>Macronuclear genome sequence of the ciliate Tetrahymena thermophila, a model eukaryote.</title>
        <authorList>
            <person name="Eisen J.A."/>
            <person name="Coyne R.S."/>
            <person name="Wu M."/>
            <person name="Wu D."/>
            <person name="Thiagarajan M."/>
            <person name="Wortman J.R."/>
            <person name="Badger J.H."/>
            <person name="Ren Q."/>
            <person name="Amedeo P."/>
            <person name="Jones K.M."/>
            <person name="Tallon L.J."/>
            <person name="Delcher A.L."/>
            <person name="Salzberg S.L."/>
            <person name="Silva J.C."/>
            <person name="Haas B.J."/>
            <person name="Majoros W.H."/>
            <person name="Farzad M."/>
            <person name="Carlton J.M."/>
            <person name="Smith R.K. Jr."/>
            <person name="Garg J."/>
            <person name="Pearlman R.E."/>
            <person name="Karrer K.M."/>
            <person name="Sun L."/>
            <person name="Manning G."/>
            <person name="Elde N.C."/>
            <person name="Turkewitz A.P."/>
            <person name="Asai D.J."/>
            <person name="Wilkes D.E."/>
            <person name="Wang Y."/>
            <person name="Cai H."/>
            <person name="Collins K."/>
            <person name="Stewart B.A."/>
            <person name="Lee S.R."/>
            <person name="Wilamowska K."/>
            <person name="Weinberg Z."/>
            <person name="Ruzzo W.L."/>
            <person name="Wloga D."/>
            <person name="Gaertig J."/>
            <person name="Frankel J."/>
            <person name="Tsao C.-C."/>
            <person name="Gorovsky M.A."/>
            <person name="Keeling P.J."/>
            <person name="Waller R.F."/>
            <person name="Patron N.J."/>
            <person name="Cherry J.M."/>
            <person name="Stover N.A."/>
            <person name="Krieger C.J."/>
            <person name="del Toro C."/>
            <person name="Ryder H.F."/>
            <person name="Williamson S.C."/>
            <person name="Barbeau R.A."/>
            <person name="Hamilton E.P."/>
            <person name="Orias E."/>
        </authorList>
    </citation>
    <scope>NUCLEOTIDE SEQUENCE [LARGE SCALE GENOMIC DNA]</scope>
    <source>
        <strain evidence="3">SB210</strain>
    </source>
</reference>
<protein>
    <submittedName>
        <fullName evidence="2">Transmembrane protein, putative</fullName>
    </submittedName>
</protein>
<proteinExistence type="predicted"/>
<feature type="transmembrane region" description="Helical" evidence="1">
    <location>
        <begin position="29"/>
        <end position="51"/>
    </location>
</feature>
<keyword evidence="1" id="KW-1133">Transmembrane helix</keyword>
<keyword evidence="1 2" id="KW-0812">Transmembrane</keyword>
<organism evidence="2 3">
    <name type="scientific">Tetrahymena thermophila (strain SB210)</name>
    <dbReference type="NCBI Taxonomy" id="312017"/>
    <lineage>
        <taxon>Eukaryota</taxon>
        <taxon>Sar</taxon>
        <taxon>Alveolata</taxon>
        <taxon>Ciliophora</taxon>
        <taxon>Intramacronucleata</taxon>
        <taxon>Oligohymenophorea</taxon>
        <taxon>Hymenostomatida</taxon>
        <taxon>Tetrahymenina</taxon>
        <taxon>Tetrahymenidae</taxon>
        <taxon>Tetrahymena</taxon>
    </lineage>
</organism>
<dbReference type="GeneID" id="24437699"/>
<sequence length="81" mass="9185">MEGSKCGKEHFTYKNETQMKERDPLLNKFILDTLAYSAIGAVAGFTAGIFLKRPTFWSVFFSGVGAHYAYSTGPVKFRYWC</sequence>
<evidence type="ECO:0000256" key="1">
    <source>
        <dbReference type="SAM" id="Phobius"/>
    </source>
</evidence>
<evidence type="ECO:0000313" key="3">
    <source>
        <dbReference type="Proteomes" id="UP000009168"/>
    </source>
</evidence>
<keyword evidence="1" id="KW-0472">Membrane</keyword>
<name>W7XA09_TETTS</name>